<protein>
    <submittedName>
        <fullName evidence="2">Uncharacterized protein</fullName>
    </submittedName>
</protein>
<feature type="region of interest" description="Disordered" evidence="1">
    <location>
        <begin position="140"/>
        <end position="213"/>
    </location>
</feature>
<dbReference type="AlphaFoldDB" id="A0A077S527"/>
<dbReference type="EMBL" id="HG670306">
    <property type="protein sequence ID" value="CDM86625.1"/>
    <property type="molecule type" value="Genomic_DNA"/>
</dbReference>
<proteinExistence type="predicted"/>
<reference evidence="2" key="1">
    <citation type="journal article" date="2014" name="Science">
        <title>Structural and functional partitioning of bread wheat chromosome 3B.</title>
        <authorList>
            <person name="Choulet F."/>
            <person name="Alberti A."/>
            <person name="Theil S."/>
            <person name="Glover N."/>
            <person name="Barbe V."/>
            <person name="Daron J."/>
            <person name="Pingault L."/>
            <person name="Sourdille P."/>
            <person name="Couloux A."/>
            <person name="Paux E."/>
            <person name="Leroy P."/>
            <person name="Mangenot S."/>
            <person name="Guilhot N."/>
            <person name="Le Gouis J."/>
            <person name="Balfourier F."/>
            <person name="Alaux M."/>
            <person name="Jamilloux V."/>
            <person name="Poulain J."/>
            <person name="Durand C."/>
            <person name="Bellec A."/>
            <person name="Gaspin C."/>
            <person name="Safar J."/>
            <person name="Dolezel J."/>
            <person name="Rogers J."/>
            <person name="Vandepoele K."/>
            <person name="Aury J.M."/>
            <person name="Mayer K."/>
            <person name="Berges H."/>
            <person name="Quesneville H."/>
            <person name="Wincker P."/>
            <person name="Feuillet C."/>
        </authorList>
    </citation>
    <scope>NUCLEOTIDE SEQUENCE</scope>
</reference>
<feature type="compositionally biased region" description="Low complexity" evidence="1">
    <location>
        <begin position="154"/>
        <end position="179"/>
    </location>
</feature>
<gene>
    <name evidence="2" type="ORF">TRAES_3BF080500050CFD_c1</name>
</gene>
<sequence length="230" mass="24051">MFCVGIKSNTWWASSRATSPCARELTSAAAPARSQPQLVVPVARAPPPASLLADAHARSSRPASPVAHSQFPLTRVAPALPCSSRALAAPALPCSAPSPGMQQLRAGQQWPVGSAVAPGCFSVYVGPERERFVVRADRANHPPSRSTATRRRGPSCCPAPSTPSSTCSSTWTTTSRTTTMARPPWPRRRPYAACSAPAAGTSRSGRRGTGAQPGQVHADVLVLLADGGWR</sequence>
<dbReference type="HOGENOM" id="CLU_1206637_0_0_1"/>
<organism evidence="2">
    <name type="scientific">Triticum aestivum</name>
    <name type="common">Wheat</name>
    <dbReference type="NCBI Taxonomy" id="4565"/>
    <lineage>
        <taxon>Eukaryota</taxon>
        <taxon>Viridiplantae</taxon>
        <taxon>Streptophyta</taxon>
        <taxon>Embryophyta</taxon>
        <taxon>Tracheophyta</taxon>
        <taxon>Spermatophyta</taxon>
        <taxon>Magnoliopsida</taxon>
        <taxon>Liliopsida</taxon>
        <taxon>Poales</taxon>
        <taxon>Poaceae</taxon>
        <taxon>BOP clade</taxon>
        <taxon>Pooideae</taxon>
        <taxon>Triticodae</taxon>
        <taxon>Triticeae</taxon>
        <taxon>Triticinae</taxon>
        <taxon>Triticum</taxon>
    </lineage>
</organism>
<evidence type="ECO:0000313" key="2">
    <source>
        <dbReference type="EMBL" id="CDM86625.1"/>
    </source>
</evidence>
<evidence type="ECO:0000256" key="1">
    <source>
        <dbReference type="SAM" id="MobiDB-lite"/>
    </source>
</evidence>
<name>A0A077S527_WHEAT</name>
<accession>A0A077S527</accession>